<dbReference type="PATRIC" id="fig|273035.7.peg.2095"/>
<gene>
    <name evidence="1" type="ORF">SKUN_001702</name>
</gene>
<evidence type="ECO:0000313" key="2">
    <source>
        <dbReference type="Proteomes" id="UP000062963"/>
    </source>
</evidence>
<dbReference type="KEGG" id="skn:SKUN_001702"/>
<dbReference type="EMBL" id="CP010899">
    <property type="protein sequence ID" value="ALA98558.1"/>
    <property type="molecule type" value="Genomic_DNA"/>
</dbReference>
<reference evidence="1 2" key="1">
    <citation type="journal article" date="2015" name="Genome Announc.">
        <title>Complete Genome Sequence of Spiroplasma kunkelii Strain CR2-3x, Causal Agent of Corn Stunt Disease in Zea mays L.</title>
        <authorList>
            <person name="Davis R.E."/>
            <person name="Shao J."/>
            <person name="Dally E.L."/>
            <person name="Zhao Y."/>
            <person name="Gasparich G.E."/>
            <person name="Gaynor B.J."/>
            <person name="Athey J.C."/>
            <person name="Harrison N.A."/>
            <person name="Donofrio N."/>
        </authorList>
    </citation>
    <scope>NUCLEOTIDE SEQUENCE [LARGE SCALE GENOMIC DNA]</scope>
    <source>
        <strain evidence="1 2">CR2-3x</strain>
    </source>
</reference>
<dbReference type="AlphaFoldDB" id="A0A0K2JJD3"/>
<sequence>MGKNLILSFEKLKQENKKQFNSQNKNDANNDLLNELHPVRWSGKKQPFNKSCFFIWKSI</sequence>
<name>A0A0K2JJD3_SPIKU</name>
<protein>
    <submittedName>
        <fullName evidence="1">Uncharacterized protein</fullName>
    </submittedName>
</protein>
<accession>A0A0K2JJD3</accession>
<evidence type="ECO:0000313" key="1">
    <source>
        <dbReference type="EMBL" id="ALA98558.1"/>
    </source>
</evidence>
<dbReference type="RefSeq" id="WP_053391552.1">
    <property type="nucleotide sequence ID" value="NZ_CP010899.1"/>
</dbReference>
<proteinExistence type="predicted"/>
<keyword evidence="2" id="KW-1185">Reference proteome</keyword>
<dbReference type="Proteomes" id="UP000062963">
    <property type="component" value="Chromosome"/>
</dbReference>
<organism evidence="1 2">
    <name type="scientific">Spiroplasma kunkelii CR2-3x</name>
    <dbReference type="NCBI Taxonomy" id="273035"/>
    <lineage>
        <taxon>Bacteria</taxon>
        <taxon>Bacillati</taxon>
        <taxon>Mycoplasmatota</taxon>
        <taxon>Mollicutes</taxon>
        <taxon>Entomoplasmatales</taxon>
        <taxon>Spiroplasmataceae</taxon>
        <taxon>Spiroplasma</taxon>
    </lineage>
</organism>